<keyword evidence="9" id="KW-0812">Transmembrane</keyword>
<evidence type="ECO:0000256" key="5">
    <source>
        <dbReference type="ARBA" id="ARBA00023004"/>
    </source>
</evidence>
<keyword evidence="6 8" id="KW-0503">Monooxygenase</keyword>
<keyword evidence="5 7" id="KW-0408">Iron</keyword>
<keyword evidence="3 7" id="KW-0479">Metal-binding</keyword>
<sequence length="562" mass="63878">MAIDIPGPLTRLLEGGTVSQILEGLSLRIDDGQNLPFLALTSIIAIFTTSTIVKLFRGLARVGYVDGYRRPFFPYSIPGLLFPSSFLNPGYVFLWRWRYHNYKRFKSEIFSYIGWLGGNAVIFTSNLDILRQVAGGAKSDFVKPMSASRGLMQWGMNVAAAEGGDEWRKHRRVLGPSFSTNLYRLVWSKTAATYREMSSVEGWDGQKVVEINSVQKYIFKMALVIMGACGFGLNLSWTDQPVSADGKVSMQEALKLINDRQIVLQLPKWIQNLPFKYFNEYREAKIKFTEWMTEQVALRKDFVRNSVVGDDASGPRLPDDCFTLLVKANEDEGQKFRLSDQELIGNVFVLLFAGHETSAHTFAATFAHLALYPEIQEEVLEQILSVVGWDRDPEFEDYNSLNKVLAVFYEALRLFPAGHVMFRQATKDTVLRVQNPPGEEGTYPLPLPKGSMVVVDMVGVQYNERYFDEPEKYKPSRWYNIPNDSEAFTAFSLGPRACIGRKFATVEAVSFLSLFLRDWKIEPLLNPGETVEQWKARIVDAQLFVTLGIKNVPIRLVKRERL</sequence>
<evidence type="ECO:0000256" key="7">
    <source>
        <dbReference type="PIRSR" id="PIRSR602401-1"/>
    </source>
</evidence>
<dbReference type="OMA" id="RKHRRVM"/>
<dbReference type="Pfam" id="PF00067">
    <property type="entry name" value="p450"/>
    <property type="match status" value="1"/>
</dbReference>
<keyword evidence="9" id="KW-1133">Transmembrane helix</keyword>
<dbReference type="RefSeq" id="XP_001839427.1">
    <property type="nucleotide sequence ID" value="XM_001839375.1"/>
</dbReference>
<dbReference type="GO" id="GO:0016705">
    <property type="term" value="F:oxidoreductase activity, acting on paired donors, with incorporation or reduction of molecular oxygen"/>
    <property type="evidence" value="ECO:0007669"/>
    <property type="project" value="InterPro"/>
</dbReference>
<dbReference type="InterPro" id="IPR036396">
    <property type="entry name" value="Cyt_P450_sf"/>
</dbReference>
<dbReference type="Proteomes" id="UP000001861">
    <property type="component" value="Unassembled WGS sequence"/>
</dbReference>
<keyword evidence="9" id="KW-0472">Membrane</keyword>
<dbReference type="PANTHER" id="PTHR24291:SF50">
    <property type="entry name" value="BIFUNCTIONAL ALBAFLAVENONE MONOOXYGENASE_TERPENE SYNTHASE"/>
    <property type="match status" value="1"/>
</dbReference>
<dbReference type="PROSITE" id="PS00086">
    <property type="entry name" value="CYTOCHROME_P450"/>
    <property type="match status" value="1"/>
</dbReference>
<gene>
    <name evidence="10" type="ORF">CC1G_06640</name>
</gene>
<dbReference type="SUPFAM" id="SSF48264">
    <property type="entry name" value="Cytochrome P450"/>
    <property type="match status" value="1"/>
</dbReference>
<evidence type="ECO:0000313" key="10">
    <source>
        <dbReference type="EMBL" id="EAU82330.1"/>
    </source>
</evidence>
<dbReference type="KEGG" id="cci:CC1G_06640"/>
<dbReference type="GeneID" id="6016041"/>
<keyword evidence="2 7" id="KW-0349">Heme</keyword>
<feature type="transmembrane region" description="Helical" evidence="9">
    <location>
        <begin position="77"/>
        <end position="97"/>
    </location>
</feature>
<comment type="caution">
    <text evidence="10">The sequence shown here is derived from an EMBL/GenBank/DDBJ whole genome shotgun (WGS) entry which is preliminary data.</text>
</comment>
<evidence type="ECO:0000313" key="11">
    <source>
        <dbReference type="Proteomes" id="UP000001861"/>
    </source>
</evidence>
<dbReference type="VEuPathDB" id="FungiDB:CC1G_06640"/>
<evidence type="ECO:0000256" key="3">
    <source>
        <dbReference type="ARBA" id="ARBA00022723"/>
    </source>
</evidence>
<dbReference type="Gene3D" id="1.10.630.10">
    <property type="entry name" value="Cytochrome P450"/>
    <property type="match status" value="1"/>
</dbReference>
<dbReference type="PRINTS" id="PR00385">
    <property type="entry name" value="P450"/>
</dbReference>
<dbReference type="AlphaFoldDB" id="A8P7U4"/>
<name>A8P7U4_COPC7</name>
<dbReference type="InParanoid" id="A8P7U4"/>
<evidence type="ECO:0000256" key="4">
    <source>
        <dbReference type="ARBA" id="ARBA00023002"/>
    </source>
</evidence>
<protein>
    <recommendedName>
        <fullName evidence="12">Cytochrome P450</fullName>
    </recommendedName>
</protein>
<reference evidence="10 11" key="1">
    <citation type="journal article" date="2010" name="Proc. Natl. Acad. Sci. U.S.A.">
        <title>Insights into evolution of multicellular fungi from the assembled chromosomes of the mushroom Coprinopsis cinerea (Coprinus cinereus).</title>
        <authorList>
            <person name="Stajich J.E."/>
            <person name="Wilke S.K."/>
            <person name="Ahren D."/>
            <person name="Au C.H."/>
            <person name="Birren B.W."/>
            <person name="Borodovsky M."/>
            <person name="Burns C."/>
            <person name="Canback B."/>
            <person name="Casselton L.A."/>
            <person name="Cheng C.K."/>
            <person name="Deng J."/>
            <person name="Dietrich F.S."/>
            <person name="Fargo D.C."/>
            <person name="Farman M.L."/>
            <person name="Gathman A.C."/>
            <person name="Goldberg J."/>
            <person name="Guigo R."/>
            <person name="Hoegger P.J."/>
            <person name="Hooker J.B."/>
            <person name="Huggins A."/>
            <person name="James T.Y."/>
            <person name="Kamada T."/>
            <person name="Kilaru S."/>
            <person name="Kodira C."/>
            <person name="Kues U."/>
            <person name="Kupfer D."/>
            <person name="Kwan H.S."/>
            <person name="Lomsadze A."/>
            <person name="Li W."/>
            <person name="Lilly W.W."/>
            <person name="Ma L.J."/>
            <person name="Mackey A.J."/>
            <person name="Manning G."/>
            <person name="Martin F."/>
            <person name="Muraguchi H."/>
            <person name="Natvig D.O."/>
            <person name="Palmerini H."/>
            <person name="Ramesh M.A."/>
            <person name="Rehmeyer C.J."/>
            <person name="Roe B.A."/>
            <person name="Shenoy N."/>
            <person name="Stanke M."/>
            <person name="Ter-Hovhannisyan V."/>
            <person name="Tunlid A."/>
            <person name="Velagapudi R."/>
            <person name="Vision T.J."/>
            <person name="Zeng Q."/>
            <person name="Zolan M.E."/>
            <person name="Pukkila P.J."/>
        </authorList>
    </citation>
    <scope>NUCLEOTIDE SEQUENCE [LARGE SCALE GENOMIC DNA]</scope>
    <source>
        <strain evidence="11">Okayama-7 / 130 / ATCC MYA-4618 / FGSC 9003</strain>
    </source>
</reference>
<evidence type="ECO:0008006" key="12">
    <source>
        <dbReference type="Google" id="ProtNLM"/>
    </source>
</evidence>
<keyword evidence="11" id="KW-1185">Reference proteome</keyword>
<dbReference type="PRINTS" id="PR00463">
    <property type="entry name" value="EP450I"/>
</dbReference>
<dbReference type="GO" id="GO:0005506">
    <property type="term" value="F:iron ion binding"/>
    <property type="evidence" value="ECO:0007669"/>
    <property type="project" value="InterPro"/>
</dbReference>
<proteinExistence type="inferred from homology"/>
<dbReference type="GO" id="GO:0004497">
    <property type="term" value="F:monooxygenase activity"/>
    <property type="evidence" value="ECO:0007669"/>
    <property type="project" value="UniProtKB-KW"/>
</dbReference>
<feature type="transmembrane region" description="Helical" evidence="9">
    <location>
        <begin position="35"/>
        <end position="56"/>
    </location>
</feature>
<evidence type="ECO:0000256" key="9">
    <source>
        <dbReference type="SAM" id="Phobius"/>
    </source>
</evidence>
<dbReference type="InterPro" id="IPR017972">
    <property type="entry name" value="Cyt_P450_CS"/>
</dbReference>
<evidence type="ECO:0000256" key="8">
    <source>
        <dbReference type="RuleBase" id="RU000461"/>
    </source>
</evidence>
<dbReference type="InterPro" id="IPR001128">
    <property type="entry name" value="Cyt_P450"/>
</dbReference>
<feature type="binding site" description="axial binding residue" evidence="7">
    <location>
        <position position="498"/>
    </location>
    <ligand>
        <name>heme</name>
        <dbReference type="ChEBI" id="CHEBI:30413"/>
    </ligand>
    <ligandPart>
        <name>Fe</name>
        <dbReference type="ChEBI" id="CHEBI:18248"/>
    </ligandPart>
</feature>
<dbReference type="PANTHER" id="PTHR24291">
    <property type="entry name" value="CYTOCHROME P450 FAMILY 4"/>
    <property type="match status" value="1"/>
</dbReference>
<dbReference type="EMBL" id="AACS02000005">
    <property type="protein sequence ID" value="EAU82330.1"/>
    <property type="molecule type" value="Genomic_DNA"/>
</dbReference>
<dbReference type="OrthoDB" id="1470350at2759"/>
<dbReference type="InterPro" id="IPR050196">
    <property type="entry name" value="Cytochrome_P450_Monoox"/>
</dbReference>
<dbReference type="eggNOG" id="KOG0157">
    <property type="taxonomic scope" value="Eukaryota"/>
</dbReference>
<accession>A8P7U4</accession>
<evidence type="ECO:0000256" key="1">
    <source>
        <dbReference type="ARBA" id="ARBA00010617"/>
    </source>
</evidence>
<comment type="cofactor">
    <cofactor evidence="7">
        <name>heme</name>
        <dbReference type="ChEBI" id="CHEBI:30413"/>
    </cofactor>
</comment>
<keyword evidence="4 8" id="KW-0560">Oxidoreductase</keyword>
<organism evidence="10 11">
    <name type="scientific">Coprinopsis cinerea (strain Okayama-7 / 130 / ATCC MYA-4618 / FGSC 9003)</name>
    <name type="common">Inky cap fungus</name>
    <name type="synonym">Hormographiella aspergillata</name>
    <dbReference type="NCBI Taxonomy" id="240176"/>
    <lineage>
        <taxon>Eukaryota</taxon>
        <taxon>Fungi</taxon>
        <taxon>Dikarya</taxon>
        <taxon>Basidiomycota</taxon>
        <taxon>Agaricomycotina</taxon>
        <taxon>Agaricomycetes</taxon>
        <taxon>Agaricomycetidae</taxon>
        <taxon>Agaricales</taxon>
        <taxon>Agaricineae</taxon>
        <taxon>Psathyrellaceae</taxon>
        <taxon>Coprinopsis</taxon>
    </lineage>
</organism>
<evidence type="ECO:0000256" key="2">
    <source>
        <dbReference type="ARBA" id="ARBA00022617"/>
    </source>
</evidence>
<comment type="similarity">
    <text evidence="1 8">Belongs to the cytochrome P450 family.</text>
</comment>
<dbReference type="InterPro" id="IPR002401">
    <property type="entry name" value="Cyt_P450_E_grp-I"/>
</dbReference>
<dbReference type="GO" id="GO:0020037">
    <property type="term" value="F:heme binding"/>
    <property type="evidence" value="ECO:0007669"/>
    <property type="project" value="InterPro"/>
</dbReference>
<evidence type="ECO:0000256" key="6">
    <source>
        <dbReference type="ARBA" id="ARBA00023033"/>
    </source>
</evidence>